<name>A0A5C6BI41_9PLAN</name>
<keyword evidence="2" id="KW-1185">Reference proteome</keyword>
<accession>A0A5C6BI41</accession>
<organism evidence="1 2">
    <name type="scientific">Symmachiella macrocystis</name>
    <dbReference type="NCBI Taxonomy" id="2527985"/>
    <lineage>
        <taxon>Bacteria</taxon>
        <taxon>Pseudomonadati</taxon>
        <taxon>Planctomycetota</taxon>
        <taxon>Planctomycetia</taxon>
        <taxon>Planctomycetales</taxon>
        <taxon>Planctomycetaceae</taxon>
        <taxon>Symmachiella</taxon>
    </lineage>
</organism>
<proteinExistence type="predicted"/>
<comment type="caution">
    <text evidence="1">The sequence shown here is derived from an EMBL/GenBank/DDBJ whole genome shotgun (WGS) entry which is preliminary data.</text>
</comment>
<reference evidence="1 2" key="1">
    <citation type="submission" date="2019-02" db="EMBL/GenBank/DDBJ databases">
        <title>Deep-cultivation of Planctomycetes and their phenomic and genomic characterization uncovers novel biology.</title>
        <authorList>
            <person name="Wiegand S."/>
            <person name="Jogler M."/>
            <person name="Boedeker C."/>
            <person name="Pinto D."/>
            <person name="Vollmers J."/>
            <person name="Rivas-Marin E."/>
            <person name="Kohn T."/>
            <person name="Peeters S.H."/>
            <person name="Heuer A."/>
            <person name="Rast P."/>
            <person name="Oberbeckmann S."/>
            <person name="Bunk B."/>
            <person name="Jeske O."/>
            <person name="Meyerdierks A."/>
            <person name="Storesund J.E."/>
            <person name="Kallscheuer N."/>
            <person name="Luecker S."/>
            <person name="Lage O.M."/>
            <person name="Pohl T."/>
            <person name="Merkel B.J."/>
            <person name="Hornburger P."/>
            <person name="Mueller R.-W."/>
            <person name="Bruemmer F."/>
            <person name="Labrenz M."/>
            <person name="Spormann A.M."/>
            <person name="Op Den Camp H."/>
            <person name="Overmann J."/>
            <person name="Amann R."/>
            <person name="Jetten M.S.M."/>
            <person name="Mascher T."/>
            <person name="Medema M.H."/>
            <person name="Devos D.P."/>
            <person name="Kaster A.-K."/>
            <person name="Ovreas L."/>
            <person name="Rohde M."/>
            <person name="Galperin M.Y."/>
            <person name="Jogler C."/>
        </authorList>
    </citation>
    <scope>NUCLEOTIDE SEQUENCE [LARGE SCALE GENOMIC DNA]</scope>
    <source>
        <strain evidence="1 2">CA54</strain>
    </source>
</reference>
<dbReference type="Proteomes" id="UP000320735">
    <property type="component" value="Unassembled WGS sequence"/>
</dbReference>
<dbReference type="GO" id="GO:0009061">
    <property type="term" value="P:anaerobic respiration"/>
    <property type="evidence" value="ECO:0007669"/>
    <property type="project" value="InterPro"/>
</dbReference>
<sequence>MNVDPKSNTVMLIALVVISLAVAGYFTGLQSPMNAPETPPPLRVNDGSIESLSTAEPGVIPATHYAEMAQATFKRRSQTLLSGLKSSVDPAEKITIKPEDKLVALRQRDANRAFNGAPPTIPHSIDQISDASCVACHSVGAKTQSLRIPSMSHQLLSNCTQCHVESSSRHANPIHFRENRFDGVKAPQQGPRSFPGAPPQIPHTTWMRSNCKSCHGYVGLQGIRTTHPWRNNCLQCHAPSADSDQTFLVTKPQFLQGPNIEDKGPHGKR</sequence>
<dbReference type="SUPFAM" id="SSF48695">
    <property type="entry name" value="Multiheme cytochromes"/>
    <property type="match status" value="1"/>
</dbReference>
<gene>
    <name evidence="1" type="ORF">CA54_05370</name>
</gene>
<dbReference type="InterPro" id="IPR036280">
    <property type="entry name" value="Multihaem_cyt_sf"/>
</dbReference>
<dbReference type="AlphaFoldDB" id="A0A5C6BI41"/>
<protein>
    <submittedName>
        <fullName evidence="1">Nitrate reductase cytochrome c-type subunit (NapB)</fullName>
    </submittedName>
</protein>
<evidence type="ECO:0000313" key="2">
    <source>
        <dbReference type="Proteomes" id="UP000320735"/>
    </source>
</evidence>
<evidence type="ECO:0000313" key="1">
    <source>
        <dbReference type="EMBL" id="TWU11728.1"/>
    </source>
</evidence>
<dbReference type="EMBL" id="SJPP01000001">
    <property type="protein sequence ID" value="TWU11728.1"/>
    <property type="molecule type" value="Genomic_DNA"/>
</dbReference>